<dbReference type="GO" id="GO:0006313">
    <property type="term" value="P:DNA transposition"/>
    <property type="evidence" value="ECO:0007669"/>
    <property type="project" value="InterPro"/>
</dbReference>
<dbReference type="InterPro" id="IPR036515">
    <property type="entry name" value="Transposase_17_sf"/>
</dbReference>
<keyword evidence="3" id="KW-1185">Reference proteome</keyword>
<dbReference type="STRING" id="1328313.DS2_08113"/>
<evidence type="ECO:0000313" key="2">
    <source>
        <dbReference type="EMBL" id="EWH10422.1"/>
    </source>
</evidence>
<comment type="caution">
    <text evidence="2">The sequence shown here is derived from an EMBL/GenBank/DDBJ whole genome shotgun (WGS) entry which is preliminary data.</text>
</comment>
<evidence type="ECO:0000313" key="3">
    <source>
        <dbReference type="Proteomes" id="UP000019276"/>
    </source>
</evidence>
<dbReference type="PANTHER" id="PTHR36966:SF1">
    <property type="entry name" value="REP-ASSOCIATED TYROSINE TRANSPOSASE"/>
    <property type="match status" value="1"/>
</dbReference>
<evidence type="ECO:0000259" key="1">
    <source>
        <dbReference type="SMART" id="SM01321"/>
    </source>
</evidence>
<dbReference type="PATRIC" id="fig|1328313.3.peg.1657"/>
<dbReference type="PANTHER" id="PTHR36966">
    <property type="entry name" value="REP-ASSOCIATED TYROSINE TRANSPOSASE"/>
    <property type="match status" value="1"/>
</dbReference>
<feature type="domain" description="Transposase IS200-like" evidence="1">
    <location>
        <begin position="3"/>
        <end position="126"/>
    </location>
</feature>
<dbReference type="eggNOG" id="COG1943">
    <property type="taxonomic scope" value="Bacteria"/>
</dbReference>
<dbReference type="InterPro" id="IPR052715">
    <property type="entry name" value="RAYT_transposase"/>
</dbReference>
<organism evidence="2 3">
    <name type="scientific">Catenovulum agarivorans DS-2</name>
    <dbReference type="NCBI Taxonomy" id="1328313"/>
    <lineage>
        <taxon>Bacteria</taxon>
        <taxon>Pseudomonadati</taxon>
        <taxon>Pseudomonadota</taxon>
        <taxon>Gammaproteobacteria</taxon>
        <taxon>Alteromonadales</taxon>
        <taxon>Alteromonadaceae</taxon>
        <taxon>Catenovulum</taxon>
    </lineage>
</organism>
<dbReference type="Proteomes" id="UP000019276">
    <property type="component" value="Unassembled WGS sequence"/>
</dbReference>
<dbReference type="Gene3D" id="3.30.70.1290">
    <property type="entry name" value="Transposase IS200-like"/>
    <property type="match status" value="1"/>
</dbReference>
<protein>
    <submittedName>
        <fullName evidence="2">Transposase</fullName>
    </submittedName>
</protein>
<dbReference type="NCBIfam" id="NF047646">
    <property type="entry name" value="REP_Tyr_transpos"/>
    <property type="match status" value="1"/>
</dbReference>
<dbReference type="InterPro" id="IPR002686">
    <property type="entry name" value="Transposase_17"/>
</dbReference>
<dbReference type="SUPFAM" id="SSF143422">
    <property type="entry name" value="Transposase IS200-like"/>
    <property type="match status" value="1"/>
</dbReference>
<gene>
    <name evidence="2" type="ORF">DS2_08113</name>
</gene>
<dbReference type="AlphaFoldDB" id="W7QN93"/>
<proteinExistence type="predicted"/>
<dbReference type="SMART" id="SM01321">
    <property type="entry name" value="Y1_Tnp"/>
    <property type="match status" value="1"/>
</dbReference>
<reference evidence="2 3" key="1">
    <citation type="journal article" date="2014" name="Genome Announc.">
        <title>Draft Genome Sequence of the Agar-Degrading Bacterium Catenovulum sp. Strain DS-2, Isolated from Intestines of Haliotis diversicolor.</title>
        <authorList>
            <person name="Shan D."/>
            <person name="Li X."/>
            <person name="Gu Z."/>
            <person name="Wei G."/>
            <person name="Gao Z."/>
            <person name="Shao Z."/>
        </authorList>
    </citation>
    <scope>NUCLEOTIDE SEQUENCE [LARGE SCALE GENOMIC DNA]</scope>
    <source>
        <strain evidence="2 3">DS-2</strain>
    </source>
</reference>
<dbReference type="GO" id="GO:0004803">
    <property type="term" value="F:transposase activity"/>
    <property type="evidence" value="ECO:0007669"/>
    <property type="project" value="InterPro"/>
</dbReference>
<name>W7QN93_9ALTE</name>
<accession>W7QN93</accession>
<dbReference type="EMBL" id="ARZY01000012">
    <property type="protein sequence ID" value="EWH10422.1"/>
    <property type="molecule type" value="Genomic_DNA"/>
</dbReference>
<dbReference type="GO" id="GO:0043565">
    <property type="term" value="F:sequence-specific DNA binding"/>
    <property type="evidence" value="ECO:0007669"/>
    <property type="project" value="TreeGrafter"/>
</dbReference>
<sequence>MYVEGGSYFFTVSLQDKKSQLLVEQVDLLREAVRRVKQQRPFTIEAWVVLPNHLHAVWTLPEGDCDYSGRWREIKKRFRYLLSKSEMSSGTRSHFTDSPIWQKRFWEHTIRNEADLINHINYVHINPLKHGLVCQVKDWPYSSFHRAVADGYYSINWCG</sequence>